<dbReference type="InterPro" id="IPR022269">
    <property type="entry name" value="SO_2930-like_C"/>
</dbReference>
<dbReference type="NCBIfam" id="TIGR03806">
    <property type="entry name" value="chp_HNE_0200"/>
    <property type="match status" value="1"/>
</dbReference>
<dbReference type="AlphaFoldDB" id="A0A5F1YZ74"/>
<organism evidence="2 3">
    <name type="scientific">Leptospira gomenensis</name>
    <dbReference type="NCBI Taxonomy" id="2484974"/>
    <lineage>
        <taxon>Bacteria</taxon>
        <taxon>Pseudomonadati</taxon>
        <taxon>Spirochaetota</taxon>
        <taxon>Spirochaetia</taxon>
        <taxon>Leptospirales</taxon>
        <taxon>Leptospiraceae</taxon>
        <taxon>Leptospira</taxon>
    </lineage>
</organism>
<evidence type="ECO:0000313" key="3">
    <source>
        <dbReference type="Proteomes" id="UP000298277"/>
    </source>
</evidence>
<dbReference type="OrthoDB" id="338827at2"/>
<evidence type="ECO:0008006" key="4">
    <source>
        <dbReference type="Google" id="ProtNLM"/>
    </source>
</evidence>
<dbReference type="Proteomes" id="UP000298277">
    <property type="component" value="Unassembled WGS sequence"/>
</dbReference>
<name>A0A5F1YZ74_9LEPT</name>
<keyword evidence="1" id="KW-0472">Membrane</keyword>
<comment type="caution">
    <text evidence="2">The sequence shown here is derived from an EMBL/GenBank/DDBJ whole genome shotgun (WGS) entry which is preliminary data.</text>
</comment>
<sequence>MMIARFVKRSLSITIIPLCMIVFLFFGCKENNSADLTPLAILGLGNSQSATVKQKLSEYGLLHVVGDGTLEVGGNSIAYDLNTPLFSDYALKYRTVTLPEGESGSYDPSLIFSLPVGTILTKTFSLPEDFRLPNDNIRIVETRVLIHTETGWRGLPYVWNEAGTDADYRPGGKVEAISFIDANGATQNANYLLPSENQCRMCHETIDSGGSKKIVPIGLKARHLNKTSTLSSGANQLDVLKLRNFLTGVPASATAPRAPNAFDVATGTLEERARAYLDINCAHCHNPNAQSGITSQLFLNVENANTVHLGYCKIPGSAGQGNGGFTYDIVPGDADHSILKFRLETANAAAMMPALGRSLVHTEGVQLIKDWIDSLTPVVCN</sequence>
<protein>
    <recommendedName>
        <fullName evidence="4">Cytochrome c domain-containing protein</fullName>
    </recommendedName>
</protein>
<reference evidence="2" key="1">
    <citation type="journal article" date="2019" name="PLoS Negl. Trop. Dis.">
        <title>Revisiting the worldwide diversity of Leptospira species in the environment.</title>
        <authorList>
            <person name="Vincent A.T."/>
            <person name="Schiettekatte O."/>
            <person name="Bourhy P."/>
            <person name="Veyrier F.J."/>
            <person name="Picardeau M."/>
        </authorList>
    </citation>
    <scope>NUCLEOTIDE SEQUENCE [LARGE SCALE GENOMIC DNA]</scope>
    <source>
        <strain evidence="2">201800299</strain>
    </source>
</reference>
<keyword evidence="3" id="KW-1185">Reference proteome</keyword>
<keyword evidence="1" id="KW-1133">Transmembrane helix</keyword>
<dbReference type="EMBL" id="RQFA01000020">
    <property type="protein sequence ID" value="TGK36456.1"/>
    <property type="molecule type" value="Genomic_DNA"/>
</dbReference>
<evidence type="ECO:0000256" key="1">
    <source>
        <dbReference type="SAM" id="Phobius"/>
    </source>
</evidence>
<evidence type="ECO:0000313" key="2">
    <source>
        <dbReference type="EMBL" id="TGK36456.1"/>
    </source>
</evidence>
<feature type="transmembrane region" description="Helical" evidence="1">
    <location>
        <begin position="7"/>
        <end position="26"/>
    </location>
</feature>
<gene>
    <name evidence="2" type="ORF">EHQ17_04080</name>
</gene>
<accession>A0A5F1YZ74</accession>
<proteinExistence type="predicted"/>
<keyword evidence="1" id="KW-0812">Transmembrane</keyword>
<dbReference type="PROSITE" id="PS51257">
    <property type="entry name" value="PROKAR_LIPOPROTEIN"/>
    <property type="match status" value="1"/>
</dbReference>